<evidence type="ECO:0000313" key="8">
    <source>
        <dbReference type="EMBL" id="KAL2835867.1"/>
    </source>
</evidence>
<evidence type="ECO:0000256" key="2">
    <source>
        <dbReference type="ARBA" id="ARBA00023015"/>
    </source>
</evidence>
<sequence length="598" mass="66230">MPDRRKVFKFVTSDSRTTRRACESCRKRKRRCAHGAMLGMPVSGDASTDSTSPRIAGQGRSVLTISDIATSPDSPALSNDQTHGQRGANEDGESWFVGNTDPEGALLIATRPVSTSNDIKQHDLGVWLQLPVERPRPSFVSCPDPLISSVLLSHVKEQCLSVLPSQQDMEALFQIYMDNIHPIFPALDHDIYQTMAADFPEKRLLSQCICIAVSRDRRAKQYLRLPAQPQMCPSDTSQSISSAVTTALALGVVHDKIVLIQAMTLTSLFTQFSGDRQEPAELLSRAICHAQTIGLHHKSQERTEVRLFCCLYALDILTSACFGRPVQLQRRDFGLDISSSIAAQDGCFQLFLCVIQLLDRVIEIYRPGGHSTWKGAFPSFEDLMEEVTADVSEIPIPLIATIEVLYHAVAILSCHSTNLYGISRTRSSESHLRQTLSVSRVTYIVGEELRDQLSLFPFIPYAVALSLRASYHGLLQSKAAIFRDRARNQLSRNCRILRELGGDFYSASLMAGLGERLIEETGRHEEGELRRNAQEDEPCPPEHNACSGDSTDLWDQGNNTQTGPDIGGDIGLFDPMSFLGIFDNFEHEIEAFSGTPNS</sequence>
<dbReference type="CDD" id="cd00067">
    <property type="entry name" value="GAL4"/>
    <property type="match status" value="1"/>
</dbReference>
<feature type="domain" description="Xylanolytic transcriptional activator regulatory" evidence="7">
    <location>
        <begin position="174"/>
        <end position="330"/>
    </location>
</feature>
<name>A0ABR4J752_9EURO</name>
<keyword evidence="2" id="KW-0805">Transcription regulation</keyword>
<evidence type="ECO:0000313" key="9">
    <source>
        <dbReference type="Proteomes" id="UP001610446"/>
    </source>
</evidence>
<gene>
    <name evidence="8" type="ORF">BJY01DRAFT_222900</name>
</gene>
<keyword evidence="9" id="KW-1185">Reference proteome</keyword>
<keyword evidence="3" id="KW-0238">DNA-binding</keyword>
<keyword evidence="1" id="KW-0862">Zinc</keyword>
<evidence type="ECO:0000259" key="7">
    <source>
        <dbReference type="Pfam" id="PF04082"/>
    </source>
</evidence>
<evidence type="ECO:0000256" key="6">
    <source>
        <dbReference type="SAM" id="MobiDB-lite"/>
    </source>
</evidence>
<feature type="region of interest" description="Disordered" evidence="6">
    <location>
        <begin position="69"/>
        <end position="94"/>
    </location>
</feature>
<evidence type="ECO:0000256" key="4">
    <source>
        <dbReference type="ARBA" id="ARBA00023163"/>
    </source>
</evidence>
<dbReference type="InterPro" id="IPR001138">
    <property type="entry name" value="Zn2Cys6_DnaBD"/>
</dbReference>
<dbReference type="InterPro" id="IPR052073">
    <property type="entry name" value="Amide_Lactam_Regulators"/>
</dbReference>
<evidence type="ECO:0000256" key="3">
    <source>
        <dbReference type="ARBA" id="ARBA00023125"/>
    </source>
</evidence>
<dbReference type="PANTHER" id="PTHR47171">
    <property type="entry name" value="FARA-RELATED"/>
    <property type="match status" value="1"/>
</dbReference>
<dbReference type="Proteomes" id="UP001610446">
    <property type="component" value="Unassembled WGS sequence"/>
</dbReference>
<keyword evidence="4" id="KW-0804">Transcription</keyword>
<feature type="compositionally biased region" description="Basic and acidic residues" evidence="6">
    <location>
        <begin position="523"/>
        <end position="534"/>
    </location>
</feature>
<evidence type="ECO:0000256" key="5">
    <source>
        <dbReference type="ARBA" id="ARBA00023242"/>
    </source>
</evidence>
<keyword evidence="5" id="KW-0539">Nucleus</keyword>
<dbReference type="CDD" id="cd12148">
    <property type="entry name" value="fungal_TF_MHR"/>
    <property type="match status" value="1"/>
</dbReference>
<reference evidence="8 9" key="1">
    <citation type="submission" date="2024-07" db="EMBL/GenBank/DDBJ databases">
        <title>Section-level genome sequencing and comparative genomics of Aspergillus sections Usti and Cavernicolus.</title>
        <authorList>
            <consortium name="Lawrence Berkeley National Laboratory"/>
            <person name="Nybo J.L."/>
            <person name="Vesth T.C."/>
            <person name="Theobald S."/>
            <person name="Frisvad J.C."/>
            <person name="Larsen T.O."/>
            <person name="Kjaerboelling I."/>
            <person name="Rothschild-Mancinelli K."/>
            <person name="Lyhne E.K."/>
            <person name="Kogle M.E."/>
            <person name="Barry K."/>
            <person name="Clum A."/>
            <person name="Na H."/>
            <person name="Ledsgaard L."/>
            <person name="Lin J."/>
            <person name="Lipzen A."/>
            <person name="Kuo A."/>
            <person name="Riley R."/>
            <person name="Mondo S."/>
            <person name="Labutti K."/>
            <person name="Haridas S."/>
            <person name="Pangalinan J."/>
            <person name="Salamov A.A."/>
            <person name="Simmons B.A."/>
            <person name="Magnuson J.K."/>
            <person name="Chen J."/>
            <person name="Drula E."/>
            <person name="Henrissat B."/>
            <person name="Wiebenga A."/>
            <person name="Lubbers R.J."/>
            <person name="Gomes A.C."/>
            <person name="Makela M.R."/>
            <person name="Stajich J."/>
            <person name="Grigoriev I.V."/>
            <person name="Mortensen U.H."/>
            <person name="De Vries R.P."/>
            <person name="Baker S.E."/>
            <person name="Andersen M.R."/>
        </authorList>
    </citation>
    <scope>NUCLEOTIDE SEQUENCE [LARGE SCALE GENOMIC DNA]</scope>
    <source>
        <strain evidence="8 9">CBS 123904</strain>
    </source>
</reference>
<proteinExistence type="predicted"/>
<organism evidence="8 9">
    <name type="scientific">Aspergillus pseudoustus</name>
    <dbReference type="NCBI Taxonomy" id="1810923"/>
    <lineage>
        <taxon>Eukaryota</taxon>
        <taxon>Fungi</taxon>
        <taxon>Dikarya</taxon>
        <taxon>Ascomycota</taxon>
        <taxon>Pezizomycotina</taxon>
        <taxon>Eurotiomycetes</taxon>
        <taxon>Eurotiomycetidae</taxon>
        <taxon>Eurotiales</taxon>
        <taxon>Aspergillaceae</taxon>
        <taxon>Aspergillus</taxon>
        <taxon>Aspergillus subgen. Nidulantes</taxon>
    </lineage>
</organism>
<feature type="region of interest" description="Disordered" evidence="6">
    <location>
        <begin position="523"/>
        <end position="566"/>
    </location>
</feature>
<dbReference type="EMBL" id="JBFXLU010000191">
    <property type="protein sequence ID" value="KAL2835867.1"/>
    <property type="molecule type" value="Genomic_DNA"/>
</dbReference>
<dbReference type="InterPro" id="IPR007219">
    <property type="entry name" value="XnlR_reg_dom"/>
</dbReference>
<comment type="caution">
    <text evidence="8">The sequence shown here is derived from an EMBL/GenBank/DDBJ whole genome shotgun (WGS) entry which is preliminary data.</text>
</comment>
<feature type="compositionally biased region" description="Polar residues" evidence="6">
    <location>
        <begin position="69"/>
        <end position="84"/>
    </location>
</feature>
<dbReference type="PANTHER" id="PTHR47171:SF6">
    <property type="entry name" value="SPECIFIC TRANSCRIPTION FACTOR, PUTATIVE (AFU_ORTHOLOGUE AFUA_2G06130)-RELATED"/>
    <property type="match status" value="1"/>
</dbReference>
<evidence type="ECO:0000256" key="1">
    <source>
        <dbReference type="ARBA" id="ARBA00022833"/>
    </source>
</evidence>
<protein>
    <recommendedName>
        <fullName evidence="7">Xylanolytic transcriptional activator regulatory domain-containing protein</fullName>
    </recommendedName>
</protein>
<accession>A0ABR4J752</accession>
<dbReference type="Pfam" id="PF04082">
    <property type="entry name" value="Fungal_trans"/>
    <property type="match status" value="1"/>
</dbReference>